<dbReference type="RefSeq" id="WP_205497402.1">
    <property type="nucleotide sequence ID" value="NZ_JAFHAP010000020.1"/>
</dbReference>
<keyword evidence="3" id="KW-0732">Signal</keyword>
<dbReference type="EMBL" id="JAFHAP010000020">
    <property type="protein sequence ID" value="MBN2910980.1"/>
    <property type="molecule type" value="Genomic_DNA"/>
</dbReference>
<name>A0ABS2WP76_9BACL</name>
<keyword evidence="5 6" id="KW-0720">Serine protease</keyword>
<dbReference type="PANTHER" id="PTHR15462">
    <property type="entry name" value="SERINE PROTEASE"/>
    <property type="match status" value="1"/>
</dbReference>
<sequence length="308" mass="33719">MVVLLIIFSLAILPCFQQEVSAEQPASFDMVVKDFKSGEVLRKSIDQKELRAKFEKETVKRGDARYIEGSFGTGKTKSVVERSNPKNRMDENPIGIMSVIGTDSREQITNTTSYPYRTIVYIEVSFENGSVASCSGWLYDDNTVATAGHCVYDQTNGWITSATVDPGRNGNYLPYGRAYATSAHSIAGWVNEGLEAYDFGALKLDRSIGNTTGTMGMRVEDTTFSYLGESVAVTGYPGDKHDQGYYYSMWKGLGTVKDEGGQGKMIFYDVDTANGQSGAPVYQSSSSIGAEDPEPLQVGEECAHPPFY</sequence>
<evidence type="ECO:0000313" key="9">
    <source>
        <dbReference type="Proteomes" id="UP001177120"/>
    </source>
</evidence>
<evidence type="ECO:0000256" key="4">
    <source>
        <dbReference type="ARBA" id="ARBA00022801"/>
    </source>
</evidence>
<comment type="caution">
    <text evidence="8">The sequence shown here is derived from an EMBL/GenBank/DDBJ whole genome shotgun (WGS) entry which is preliminary data.</text>
</comment>
<dbReference type="Proteomes" id="UP001177120">
    <property type="component" value="Unassembled WGS sequence"/>
</dbReference>
<dbReference type="InterPro" id="IPR043504">
    <property type="entry name" value="Peptidase_S1_PA_chymotrypsin"/>
</dbReference>
<dbReference type="Pfam" id="PF13365">
    <property type="entry name" value="Trypsin_2"/>
    <property type="match status" value="1"/>
</dbReference>
<evidence type="ECO:0000256" key="5">
    <source>
        <dbReference type="ARBA" id="ARBA00022825"/>
    </source>
</evidence>
<proteinExistence type="inferred from homology"/>
<dbReference type="Gene3D" id="2.40.10.10">
    <property type="entry name" value="Trypsin-like serine proteases"/>
    <property type="match status" value="2"/>
</dbReference>
<dbReference type="PANTHER" id="PTHR15462:SF8">
    <property type="entry name" value="SERINE PROTEASE"/>
    <property type="match status" value="1"/>
</dbReference>
<evidence type="ECO:0000256" key="1">
    <source>
        <dbReference type="ARBA" id="ARBA00008764"/>
    </source>
</evidence>
<organism evidence="8 9">
    <name type="scientific">Polycladomyces zharkentensis</name>
    <dbReference type="NCBI Taxonomy" id="2807616"/>
    <lineage>
        <taxon>Bacteria</taxon>
        <taxon>Bacillati</taxon>
        <taxon>Bacillota</taxon>
        <taxon>Bacilli</taxon>
        <taxon>Bacillales</taxon>
        <taxon>Thermoactinomycetaceae</taxon>
        <taxon>Polycladomyces</taxon>
    </lineage>
</organism>
<dbReference type="EC" id="3.4.21.-" evidence="6"/>
<evidence type="ECO:0000256" key="3">
    <source>
        <dbReference type="ARBA" id="ARBA00022729"/>
    </source>
</evidence>
<evidence type="ECO:0000313" key="8">
    <source>
        <dbReference type="EMBL" id="MBN2910980.1"/>
    </source>
</evidence>
<feature type="region of interest" description="Disordered" evidence="7">
    <location>
        <begin position="279"/>
        <end position="308"/>
    </location>
</feature>
<reference evidence="8" key="1">
    <citation type="journal article" date="2024" name="Int. J. Syst. Evol. Microbiol.">
        <title>Polycladomyces zharkentensis sp. nov., a novel thermophilic cellulose- and starch-degrading member of the Bacillota from a geothermal aquifer in Kazakhstan.</title>
        <authorList>
            <person name="Mashzhan A."/>
            <person name="Kistaubayeva A."/>
            <person name="Javier-Lopez R."/>
            <person name="Bissenova U."/>
            <person name="Bissenbay A."/>
            <person name="Birkeland N.K."/>
        </authorList>
    </citation>
    <scope>NUCLEOTIDE SEQUENCE</scope>
    <source>
        <strain evidence="8">ZKZ2T</strain>
    </source>
</reference>
<keyword evidence="9" id="KW-1185">Reference proteome</keyword>
<dbReference type="PRINTS" id="PR00839">
    <property type="entry name" value="V8PROTEASE"/>
</dbReference>
<dbReference type="InterPro" id="IPR009003">
    <property type="entry name" value="Peptidase_S1_PA"/>
</dbReference>
<dbReference type="SUPFAM" id="SSF50494">
    <property type="entry name" value="Trypsin-like serine proteases"/>
    <property type="match status" value="1"/>
</dbReference>
<evidence type="ECO:0000256" key="7">
    <source>
        <dbReference type="SAM" id="MobiDB-lite"/>
    </source>
</evidence>
<comment type="similarity">
    <text evidence="1 6">Belongs to the peptidase S1B family.</text>
</comment>
<evidence type="ECO:0000256" key="6">
    <source>
        <dbReference type="RuleBase" id="RU004296"/>
    </source>
</evidence>
<dbReference type="InterPro" id="IPR008256">
    <property type="entry name" value="Peptidase_S1B"/>
</dbReference>
<protein>
    <recommendedName>
        <fullName evidence="6">Serine protease</fullName>
        <ecNumber evidence="6">3.4.21.-</ecNumber>
    </recommendedName>
</protein>
<keyword evidence="4 6" id="KW-0378">Hydrolase</keyword>
<dbReference type="InterPro" id="IPR050966">
    <property type="entry name" value="Glutamyl_endopeptidase"/>
</dbReference>
<keyword evidence="2 6" id="KW-0645">Protease</keyword>
<accession>A0ABS2WP76</accession>
<gene>
    <name evidence="8" type="ORF">JQC72_15915</name>
</gene>
<feature type="compositionally biased region" description="Polar residues" evidence="7">
    <location>
        <begin position="279"/>
        <end position="288"/>
    </location>
</feature>
<evidence type="ECO:0000256" key="2">
    <source>
        <dbReference type="ARBA" id="ARBA00022670"/>
    </source>
</evidence>